<dbReference type="Proteomes" id="UP000049455">
    <property type="component" value="Unassembled WGS sequence"/>
</dbReference>
<gene>
    <name evidence="1" type="ORF">JSE7799_00187</name>
</gene>
<dbReference type="STRING" id="313367.JSE7799_00187"/>
<dbReference type="OrthoDB" id="8481544at2"/>
<organism evidence="1 2">
    <name type="scientific">Jannaschia seosinensis</name>
    <dbReference type="NCBI Taxonomy" id="313367"/>
    <lineage>
        <taxon>Bacteria</taxon>
        <taxon>Pseudomonadati</taxon>
        <taxon>Pseudomonadota</taxon>
        <taxon>Alphaproteobacteria</taxon>
        <taxon>Rhodobacterales</taxon>
        <taxon>Roseobacteraceae</taxon>
        <taxon>Jannaschia</taxon>
    </lineage>
</organism>
<name>A0A0M7B6R4_9RHOB</name>
<dbReference type="RefSeq" id="WP_055661922.1">
    <property type="nucleotide sequence ID" value="NZ_CYPR01000010.1"/>
</dbReference>
<accession>A0A0M7B6R4</accession>
<proteinExistence type="predicted"/>
<evidence type="ECO:0000313" key="1">
    <source>
        <dbReference type="EMBL" id="CUH11632.1"/>
    </source>
</evidence>
<sequence length="118" mass="12990">MDAELQRHAEEAIARLRHVLGRGAEVRHDEIQAAAKAVIAFRNRTIAKHRDGAADGDCLDRANALVSLAYGAEFPLSGLHFKRIAQVCEELFRMLGKDVSAPEGDVLDEREEGEARAQ</sequence>
<reference evidence="1 2" key="1">
    <citation type="submission" date="2015-09" db="EMBL/GenBank/DDBJ databases">
        <authorList>
            <person name="Jackson K.R."/>
            <person name="Lunt B.L."/>
            <person name="Fisher J.N.B."/>
            <person name="Gardner A.V."/>
            <person name="Bailey M.E."/>
            <person name="Deus L.M."/>
            <person name="Earl A.S."/>
            <person name="Gibby P.D."/>
            <person name="Hartmann K.A."/>
            <person name="Liu J.E."/>
            <person name="Manci A.M."/>
            <person name="Nielsen D.A."/>
            <person name="Solomon M.B."/>
            <person name="Breakwell D.P."/>
            <person name="Burnett S.H."/>
            <person name="Grose J.H."/>
        </authorList>
    </citation>
    <scope>NUCLEOTIDE SEQUENCE [LARGE SCALE GENOMIC DNA]</scope>
    <source>
        <strain evidence="1 2">CECT 7799</strain>
    </source>
</reference>
<dbReference type="AlphaFoldDB" id="A0A0M7B6R4"/>
<dbReference type="EMBL" id="CYPR01000010">
    <property type="protein sequence ID" value="CUH11632.1"/>
    <property type="molecule type" value="Genomic_DNA"/>
</dbReference>
<protein>
    <submittedName>
        <fullName evidence="1">Uncharacterized protein</fullName>
    </submittedName>
</protein>
<evidence type="ECO:0000313" key="2">
    <source>
        <dbReference type="Proteomes" id="UP000049455"/>
    </source>
</evidence>
<keyword evidence="2" id="KW-1185">Reference proteome</keyword>